<name>A0A2V5GXV7_ASPV1</name>
<dbReference type="OMA" id="FWGIYTP"/>
<keyword evidence="4" id="KW-0812">Transmembrane</keyword>
<dbReference type="AlphaFoldDB" id="A0A2V5GXV7"/>
<dbReference type="PANTHER" id="PTHR11360">
    <property type="entry name" value="MONOCARBOXYLATE TRANSPORTER"/>
    <property type="match status" value="1"/>
</dbReference>
<dbReference type="PANTHER" id="PTHR11360:SF281">
    <property type="entry name" value="ASPYRIDONES EFFLUX PROTEIN APDF-RELATED"/>
    <property type="match status" value="1"/>
</dbReference>
<dbReference type="Proteomes" id="UP000249829">
    <property type="component" value="Unassembled WGS sequence"/>
</dbReference>
<dbReference type="Pfam" id="PF07690">
    <property type="entry name" value="MFS_1"/>
    <property type="match status" value="1"/>
</dbReference>
<dbReference type="Gene3D" id="1.20.1250.20">
    <property type="entry name" value="MFS general substrate transporter like domains"/>
    <property type="match status" value="2"/>
</dbReference>
<evidence type="ECO:0000256" key="3">
    <source>
        <dbReference type="SAM" id="MobiDB-lite"/>
    </source>
</evidence>
<keyword evidence="7" id="KW-1185">Reference proteome</keyword>
<sequence length="424" mass="45206">MSDVEKNSMSSDHTPKEETSAPKPPSFPEGGVKAWLAVVACWCVMFNTFGYINAFGIYEAYYQSTFLQNESASNIAWIGSLQAFFMFSAGLISGPLMDRYGPRRILLPCSLLFILSVMLTSLCTQYYQFLLAQGILGGLMNGLTYTPTLTAVNQYFLRRRPLAMGIASSGSSFAGVVLPIALNRMLHATPLGFGWTVRILGFLMLALSLIAGACVSSPAAPRRTGAPFVQEAWHHPAYTLQILGLFLVMWALFTPFFYVPDYAQTVLGLDVDLSNDLVAIMNAGSFAGRLLTGALANRIGRFNGLVLAAAISGVLILCWRAVDSKGSMIVFALLFGFFSGAVIGLFTATVAMTAPRPNVMGSYMGMALGVLSLACLTGTPITGAMINRSGGYEAAIVFAGVSALVGAGVIAVARVCFAGWVWVA</sequence>
<feature type="region of interest" description="Disordered" evidence="3">
    <location>
        <begin position="1"/>
        <end position="26"/>
    </location>
</feature>
<comment type="similarity">
    <text evidence="2">Belongs to the major facilitator superfamily. Monocarboxylate porter (TC 2.A.1.13) family.</text>
</comment>
<feature type="transmembrane region" description="Helical" evidence="4">
    <location>
        <begin position="193"/>
        <end position="216"/>
    </location>
</feature>
<dbReference type="PROSITE" id="PS50850">
    <property type="entry name" value="MFS"/>
    <property type="match status" value="1"/>
</dbReference>
<evidence type="ECO:0000256" key="2">
    <source>
        <dbReference type="ARBA" id="ARBA00006727"/>
    </source>
</evidence>
<dbReference type="EMBL" id="KZ825177">
    <property type="protein sequence ID" value="PYI15941.1"/>
    <property type="molecule type" value="Genomic_DNA"/>
</dbReference>
<feature type="transmembrane region" description="Helical" evidence="4">
    <location>
        <begin position="34"/>
        <end position="55"/>
    </location>
</feature>
<evidence type="ECO:0000256" key="1">
    <source>
        <dbReference type="ARBA" id="ARBA00004141"/>
    </source>
</evidence>
<keyword evidence="4" id="KW-1133">Transmembrane helix</keyword>
<gene>
    <name evidence="6" type="ORF">BO99DRAFT_466940</name>
</gene>
<protein>
    <submittedName>
        <fullName evidence="6">Putative MFS monocarboxylate transporter</fullName>
    </submittedName>
</protein>
<dbReference type="GO" id="GO:0022857">
    <property type="term" value="F:transmembrane transporter activity"/>
    <property type="evidence" value="ECO:0007669"/>
    <property type="project" value="InterPro"/>
</dbReference>
<dbReference type="CDD" id="cd17352">
    <property type="entry name" value="MFS_MCT_SLC16"/>
    <property type="match status" value="1"/>
</dbReference>
<dbReference type="InterPro" id="IPR036259">
    <property type="entry name" value="MFS_trans_sf"/>
</dbReference>
<feature type="transmembrane region" description="Helical" evidence="4">
    <location>
        <begin position="133"/>
        <end position="150"/>
    </location>
</feature>
<feature type="transmembrane region" description="Helical" evidence="4">
    <location>
        <begin position="363"/>
        <end position="383"/>
    </location>
</feature>
<accession>A0A2V5GXV7</accession>
<organism evidence="6 7">
    <name type="scientific">Aspergillus violaceofuscus (strain CBS 115571)</name>
    <dbReference type="NCBI Taxonomy" id="1450538"/>
    <lineage>
        <taxon>Eukaryota</taxon>
        <taxon>Fungi</taxon>
        <taxon>Dikarya</taxon>
        <taxon>Ascomycota</taxon>
        <taxon>Pezizomycotina</taxon>
        <taxon>Eurotiomycetes</taxon>
        <taxon>Eurotiomycetidae</taxon>
        <taxon>Eurotiales</taxon>
        <taxon>Aspergillaceae</taxon>
        <taxon>Aspergillus</taxon>
    </lineage>
</organism>
<feature type="transmembrane region" description="Helical" evidence="4">
    <location>
        <begin position="302"/>
        <end position="322"/>
    </location>
</feature>
<keyword evidence="4" id="KW-0472">Membrane</keyword>
<proteinExistence type="inferred from homology"/>
<feature type="domain" description="Major facilitator superfamily (MFS) profile" evidence="5">
    <location>
        <begin position="36"/>
        <end position="424"/>
    </location>
</feature>
<dbReference type="InterPro" id="IPR050327">
    <property type="entry name" value="Proton-linked_MCT"/>
</dbReference>
<reference evidence="6 7" key="1">
    <citation type="submission" date="2018-02" db="EMBL/GenBank/DDBJ databases">
        <title>The genomes of Aspergillus section Nigri reveals drivers in fungal speciation.</title>
        <authorList>
            <consortium name="DOE Joint Genome Institute"/>
            <person name="Vesth T.C."/>
            <person name="Nybo J."/>
            <person name="Theobald S."/>
            <person name="Brandl J."/>
            <person name="Frisvad J.C."/>
            <person name="Nielsen K.F."/>
            <person name="Lyhne E.K."/>
            <person name="Kogle M.E."/>
            <person name="Kuo A."/>
            <person name="Riley R."/>
            <person name="Clum A."/>
            <person name="Nolan M."/>
            <person name="Lipzen A."/>
            <person name="Salamov A."/>
            <person name="Henrissat B."/>
            <person name="Wiebenga A."/>
            <person name="De vries R.P."/>
            <person name="Grigoriev I.V."/>
            <person name="Mortensen U.H."/>
            <person name="Andersen M.R."/>
            <person name="Baker S.E."/>
        </authorList>
    </citation>
    <scope>NUCLEOTIDE SEQUENCE [LARGE SCALE GENOMIC DNA]</scope>
    <source>
        <strain evidence="6 7">CBS 115571</strain>
    </source>
</reference>
<dbReference type="GO" id="GO:0016020">
    <property type="term" value="C:membrane"/>
    <property type="evidence" value="ECO:0007669"/>
    <property type="project" value="UniProtKB-SubCell"/>
</dbReference>
<evidence type="ECO:0000313" key="7">
    <source>
        <dbReference type="Proteomes" id="UP000249829"/>
    </source>
</evidence>
<feature type="transmembrane region" description="Helical" evidence="4">
    <location>
        <begin position="328"/>
        <end position="351"/>
    </location>
</feature>
<feature type="transmembrane region" description="Helical" evidence="4">
    <location>
        <begin position="395"/>
        <end position="423"/>
    </location>
</feature>
<dbReference type="InterPro" id="IPR020846">
    <property type="entry name" value="MFS_dom"/>
</dbReference>
<dbReference type="SUPFAM" id="SSF103473">
    <property type="entry name" value="MFS general substrate transporter"/>
    <property type="match status" value="1"/>
</dbReference>
<evidence type="ECO:0000313" key="6">
    <source>
        <dbReference type="EMBL" id="PYI15941.1"/>
    </source>
</evidence>
<feature type="transmembrane region" description="Helical" evidence="4">
    <location>
        <begin position="75"/>
        <end position="93"/>
    </location>
</feature>
<feature type="transmembrane region" description="Helical" evidence="4">
    <location>
        <begin position="162"/>
        <end position="181"/>
    </location>
</feature>
<feature type="transmembrane region" description="Helical" evidence="4">
    <location>
        <begin position="105"/>
        <end position="127"/>
    </location>
</feature>
<evidence type="ECO:0000259" key="5">
    <source>
        <dbReference type="PROSITE" id="PS50850"/>
    </source>
</evidence>
<feature type="transmembrane region" description="Helical" evidence="4">
    <location>
        <begin position="237"/>
        <end position="257"/>
    </location>
</feature>
<comment type="subcellular location">
    <subcellularLocation>
        <location evidence="1">Membrane</location>
        <topology evidence="1">Multi-pass membrane protein</topology>
    </subcellularLocation>
</comment>
<evidence type="ECO:0000256" key="4">
    <source>
        <dbReference type="SAM" id="Phobius"/>
    </source>
</evidence>
<dbReference type="InterPro" id="IPR011701">
    <property type="entry name" value="MFS"/>
</dbReference>